<evidence type="ECO:0000313" key="8">
    <source>
        <dbReference type="EMBL" id="AWU95932.1"/>
    </source>
</evidence>
<keyword evidence="5" id="KW-1278">Translocase</keyword>
<keyword evidence="8" id="KW-0614">Plasmid</keyword>
<dbReference type="SMART" id="SM00382">
    <property type="entry name" value="AAA"/>
    <property type="match status" value="1"/>
</dbReference>
<dbReference type="PANTHER" id="PTHR42794">
    <property type="entry name" value="HEMIN IMPORT ATP-BINDING PROTEIN HMUV"/>
    <property type="match status" value="1"/>
</dbReference>
<dbReference type="AlphaFoldDB" id="A0A2U9S925"/>
<dbReference type="InterPro" id="IPR017871">
    <property type="entry name" value="ABC_transporter-like_CS"/>
</dbReference>
<evidence type="ECO:0000256" key="5">
    <source>
        <dbReference type="ARBA" id="ARBA00022967"/>
    </source>
</evidence>
<dbReference type="PROSITE" id="PS00211">
    <property type="entry name" value="ABC_TRANSPORTER_1"/>
    <property type="match status" value="1"/>
</dbReference>
<dbReference type="InterPro" id="IPR003593">
    <property type="entry name" value="AAA+_ATPase"/>
</dbReference>
<name>A0A2U9S925_9PROT</name>
<evidence type="ECO:0000256" key="6">
    <source>
        <dbReference type="ARBA" id="ARBA00037066"/>
    </source>
</evidence>
<evidence type="ECO:0000259" key="7">
    <source>
        <dbReference type="PROSITE" id="PS50893"/>
    </source>
</evidence>
<dbReference type="EMBL" id="CP029830">
    <property type="protein sequence ID" value="AWU95932.1"/>
    <property type="molecule type" value="Genomic_DNA"/>
</dbReference>
<dbReference type="CDD" id="cd03214">
    <property type="entry name" value="ABC_Iron-Siderophores_B12_Hemin"/>
    <property type="match status" value="1"/>
</dbReference>
<dbReference type="GO" id="GO:0016887">
    <property type="term" value="F:ATP hydrolysis activity"/>
    <property type="evidence" value="ECO:0007669"/>
    <property type="project" value="InterPro"/>
</dbReference>
<keyword evidence="3" id="KW-0547">Nucleotide-binding</keyword>
<evidence type="ECO:0000313" key="9">
    <source>
        <dbReference type="Proteomes" id="UP000249605"/>
    </source>
</evidence>
<keyword evidence="4 8" id="KW-0067">ATP-binding</keyword>
<accession>A0A2U9S925</accession>
<dbReference type="GO" id="GO:0005524">
    <property type="term" value="F:ATP binding"/>
    <property type="evidence" value="ECO:0007669"/>
    <property type="project" value="UniProtKB-KW"/>
</dbReference>
<dbReference type="SUPFAM" id="SSF52540">
    <property type="entry name" value="P-loop containing nucleoside triphosphate hydrolases"/>
    <property type="match status" value="1"/>
</dbReference>
<evidence type="ECO:0000256" key="2">
    <source>
        <dbReference type="ARBA" id="ARBA00022448"/>
    </source>
</evidence>
<dbReference type="PROSITE" id="PS50893">
    <property type="entry name" value="ABC_TRANSPORTER_2"/>
    <property type="match status" value="1"/>
</dbReference>
<evidence type="ECO:0000256" key="1">
    <source>
        <dbReference type="ARBA" id="ARBA00005417"/>
    </source>
</evidence>
<sequence>MVVSARLAVEDLAFGYGERTVGAGVGFAVAAGEVLCLLGPNGGGKTTLFKTILGLLPPRGGRIRVDGEDVGGWNPRRRALAFGYVPQAGAGQFPFSVSEMVLMGRTAHRGPFAAPSAADHAAAGAALERLGIPHLAGRDWLRISGGERQLALIARALAQAPRVLVLDEPTASLDFGNQLRVLEQVRRLADEGGLAVVFSTHHPEQAFAVADRVALLHDGRLARFGPPVEVITPEMMREVYGAEVDVLPVGDTGMRVCVPRGLHPRG</sequence>
<dbReference type="InterPro" id="IPR003439">
    <property type="entry name" value="ABC_transporter-like_ATP-bd"/>
</dbReference>
<dbReference type="PANTHER" id="PTHR42794:SF1">
    <property type="entry name" value="HEMIN IMPORT ATP-BINDING PROTEIN HMUV"/>
    <property type="match status" value="1"/>
</dbReference>
<organism evidence="8 9">
    <name type="scientific">Azospirillum ramasamyi</name>
    <dbReference type="NCBI Taxonomy" id="682998"/>
    <lineage>
        <taxon>Bacteria</taxon>
        <taxon>Pseudomonadati</taxon>
        <taxon>Pseudomonadota</taxon>
        <taxon>Alphaproteobacteria</taxon>
        <taxon>Rhodospirillales</taxon>
        <taxon>Azospirillaceae</taxon>
        <taxon>Azospirillum</taxon>
    </lineage>
</organism>
<feature type="domain" description="ABC transporter" evidence="7">
    <location>
        <begin position="7"/>
        <end position="243"/>
    </location>
</feature>
<protein>
    <submittedName>
        <fullName evidence="8">ABC transporter ATP-binding protein</fullName>
    </submittedName>
</protein>
<comment type="similarity">
    <text evidence="1">Belongs to the ABC transporter superfamily.</text>
</comment>
<dbReference type="KEGG" id="azm:DM194_14350"/>
<proteinExistence type="inferred from homology"/>
<reference evidence="8 9" key="1">
    <citation type="submission" date="2018-06" db="EMBL/GenBank/DDBJ databases">
        <title>Complete genome sequencing of Azospirillum sp. M2T2B2.</title>
        <authorList>
            <person name="Heo J."/>
            <person name="Kim S.-J."/>
            <person name="Kwon S.-W."/>
            <person name="Anandham R."/>
        </authorList>
    </citation>
    <scope>NUCLEOTIDE SEQUENCE [LARGE SCALE GENOMIC DNA]</scope>
    <source>
        <strain evidence="8 9">M2T2B2</strain>
        <plasmid evidence="8 9">unnamed1</plasmid>
    </source>
</reference>
<comment type="function">
    <text evidence="6">Part of the ABC transporter complex HmuTUV involved in hemin import. Responsible for energy coupling to the transport system.</text>
</comment>
<evidence type="ECO:0000256" key="3">
    <source>
        <dbReference type="ARBA" id="ARBA00022741"/>
    </source>
</evidence>
<dbReference type="Proteomes" id="UP000249605">
    <property type="component" value="Plasmid unnamed1"/>
</dbReference>
<geneLocation type="plasmid" evidence="8 9">
    <name>unnamed1</name>
</geneLocation>
<dbReference type="InterPro" id="IPR027417">
    <property type="entry name" value="P-loop_NTPase"/>
</dbReference>
<dbReference type="OrthoDB" id="9810077at2"/>
<evidence type="ECO:0000256" key="4">
    <source>
        <dbReference type="ARBA" id="ARBA00022840"/>
    </source>
</evidence>
<dbReference type="Gene3D" id="3.40.50.300">
    <property type="entry name" value="P-loop containing nucleotide triphosphate hydrolases"/>
    <property type="match status" value="1"/>
</dbReference>
<keyword evidence="9" id="KW-1185">Reference proteome</keyword>
<keyword evidence="2" id="KW-0813">Transport</keyword>
<dbReference type="FunFam" id="3.40.50.300:FF:000134">
    <property type="entry name" value="Iron-enterobactin ABC transporter ATP-binding protein"/>
    <property type="match status" value="1"/>
</dbReference>
<gene>
    <name evidence="8" type="ORF">DM194_14350</name>
</gene>
<dbReference type="Pfam" id="PF00005">
    <property type="entry name" value="ABC_tran"/>
    <property type="match status" value="1"/>
</dbReference>